<evidence type="ECO:0000313" key="7">
    <source>
        <dbReference type="EMBL" id="CTQ72505.1"/>
    </source>
</evidence>
<feature type="domain" description="EamA" evidence="6">
    <location>
        <begin position="152"/>
        <end position="284"/>
    </location>
</feature>
<dbReference type="EMBL" id="CXWD01000012">
    <property type="protein sequence ID" value="CTQ72505.1"/>
    <property type="molecule type" value="Genomic_DNA"/>
</dbReference>
<evidence type="ECO:0000256" key="5">
    <source>
        <dbReference type="SAM" id="Phobius"/>
    </source>
</evidence>
<dbReference type="Pfam" id="PF00892">
    <property type="entry name" value="EamA"/>
    <property type="match status" value="2"/>
</dbReference>
<dbReference type="GO" id="GO:0016020">
    <property type="term" value="C:membrane"/>
    <property type="evidence" value="ECO:0007669"/>
    <property type="project" value="UniProtKB-SubCell"/>
</dbReference>
<comment type="subcellular location">
    <subcellularLocation>
        <location evidence="1">Membrane</location>
        <topology evidence="1">Multi-pass membrane protein</topology>
    </subcellularLocation>
</comment>
<keyword evidence="2 5" id="KW-0812">Transmembrane</keyword>
<dbReference type="AlphaFoldDB" id="A0A0M7ABJ6"/>
<evidence type="ECO:0000259" key="6">
    <source>
        <dbReference type="Pfam" id="PF00892"/>
    </source>
</evidence>
<dbReference type="Proteomes" id="UP000053235">
    <property type="component" value="Unassembled WGS sequence"/>
</dbReference>
<keyword evidence="4 5" id="KW-0472">Membrane</keyword>
<feature type="transmembrane region" description="Helical" evidence="5">
    <location>
        <begin position="151"/>
        <end position="170"/>
    </location>
</feature>
<proteinExistence type="predicted"/>
<dbReference type="SUPFAM" id="SSF103481">
    <property type="entry name" value="Multidrug resistance efflux transporter EmrE"/>
    <property type="match status" value="2"/>
</dbReference>
<dbReference type="InterPro" id="IPR037185">
    <property type="entry name" value="EmrE-like"/>
</dbReference>
<protein>
    <submittedName>
        <fullName evidence="7">Putative inner membrane transporter yiJE</fullName>
    </submittedName>
</protein>
<feature type="transmembrane region" description="Helical" evidence="5">
    <location>
        <begin position="33"/>
        <end position="53"/>
    </location>
</feature>
<keyword evidence="3 5" id="KW-1133">Transmembrane helix</keyword>
<organism evidence="7 8">
    <name type="scientific">Roseibium alexandrii</name>
    <dbReference type="NCBI Taxonomy" id="388408"/>
    <lineage>
        <taxon>Bacteria</taxon>
        <taxon>Pseudomonadati</taxon>
        <taxon>Pseudomonadota</taxon>
        <taxon>Alphaproteobacteria</taxon>
        <taxon>Hyphomicrobiales</taxon>
        <taxon>Stappiaceae</taxon>
        <taxon>Roseibium</taxon>
    </lineage>
</organism>
<feature type="transmembrane region" description="Helical" evidence="5">
    <location>
        <begin position="269"/>
        <end position="291"/>
    </location>
</feature>
<feature type="transmembrane region" description="Helical" evidence="5">
    <location>
        <begin position="65"/>
        <end position="84"/>
    </location>
</feature>
<reference evidence="8" key="1">
    <citation type="submission" date="2015-07" db="EMBL/GenBank/DDBJ databases">
        <authorList>
            <person name="Rodrigo-Torres Lidia"/>
            <person name="Arahal R.David."/>
        </authorList>
    </citation>
    <scope>NUCLEOTIDE SEQUENCE [LARGE SCALE GENOMIC DNA]</scope>
    <source>
        <strain evidence="8">CECT 5112</strain>
    </source>
</reference>
<evidence type="ECO:0000256" key="1">
    <source>
        <dbReference type="ARBA" id="ARBA00004141"/>
    </source>
</evidence>
<dbReference type="PANTHER" id="PTHR32322">
    <property type="entry name" value="INNER MEMBRANE TRANSPORTER"/>
    <property type="match status" value="1"/>
</dbReference>
<name>A0A0M7ABJ6_9HYPH</name>
<accession>A0A0M7ABJ6</accession>
<dbReference type="InterPro" id="IPR000620">
    <property type="entry name" value="EamA_dom"/>
</dbReference>
<feature type="transmembrane region" description="Helical" evidence="5">
    <location>
        <begin position="90"/>
        <end position="114"/>
    </location>
</feature>
<feature type="transmembrane region" description="Helical" evidence="5">
    <location>
        <begin position="182"/>
        <end position="200"/>
    </location>
</feature>
<dbReference type="OrthoDB" id="9810556at2"/>
<evidence type="ECO:0000256" key="4">
    <source>
        <dbReference type="ARBA" id="ARBA00023136"/>
    </source>
</evidence>
<dbReference type="RefSeq" id="WP_055672640.1">
    <property type="nucleotide sequence ID" value="NZ_CXWD01000012.1"/>
</dbReference>
<evidence type="ECO:0000256" key="3">
    <source>
        <dbReference type="ARBA" id="ARBA00022989"/>
    </source>
</evidence>
<evidence type="ECO:0000256" key="2">
    <source>
        <dbReference type="ARBA" id="ARBA00022692"/>
    </source>
</evidence>
<feature type="transmembrane region" description="Helical" evidence="5">
    <location>
        <begin position="244"/>
        <end position="263"/>
    </location>
</feature>
<evidence type="ECO:0000313" key="8">
    <source>
        <dbReference type="Proteomes" id="UP000053235"/>
    </source>
</evidence>
<dbReference type="InterPro" id="IPR050638">
    <property type="entry name" value="AA-Vitamin_Transporters"/>
</dbReference>
<gene>
    <name evidence="7" type="primary">yijE_1</name>
    <name evidence="7" type="ORF">LAX5112_03205</name>
</gene>
<feature type="domain" description="EamA" evidence="6">
    <location>
        <begin position="6"/>
        <end position="137"/>
    </location>
</feature>
<keyword evidence="8" id="KW-1185">Reference proteome</keyword>
<sequence length="301" mass="31489">MKLQHWILLICLGAIWGGSFIFAKVAVAEIPPLTLVFFRVASACLTLWLVLWAQGTLKHFPLKMAASFLAMGLLNNVIPFSLLFAGQTVIGAGLASILNATTPVFTVLVAGVLFRQETLGIHKIAGIALGIAGVATMLSGSLSGIVSDPLWAQAACLGAALSYAFAATFAKRFKGLPPLISATGQLSGSTLIMAPIALFASRSWSVADPSVIAWLNVLALGIFATALAYLMYFRLLAEAGATNASLVTLLVPASALFFGWLLLGEELSAIQLAGFALLLGGLVVLDGRLFARFKPVSTPAK</sequence>
<dbReference type="PANTHER" id="PTHR32322:SF9">
    <property type="entry name" value="AMINO-ACID METABOLITE EFFLUX PUMP-RELATED"/>
    <property type="match status" value="1"/>
</dbReference>
<feature type="transmembrane region" description="Helical" evidence="5">
    <location>
        <begin position="212"/>
        <end position="232"/>
    </location>
</feature>
<feature type="transmembrane region" description="Helical" evidence="5">
    <location>
        <begin position="126"/>
        <end position="145"/>
    </location>
</feature>